<evidence type="ECO:0000256" key="4">
    <source>
        <dbReference type="RuleBase" id="RU003345"/>
    </source>
</evidence>
<comment type="caution">
    <text evidence="6">The sequence shown here is derived from an EMBL/GenBank/DDBJ whole genome shotgun (WGS) entry which is preliminary data.</text>
</comment>
<dbReference type="EMBL" id="NBTY01000135">
    <property type="protein sequence ID" value="OTP70816.1"/>
    <property type="molecule type" value="Genomic_DNA"/>
</dbReference>
<feature type="active site" evidence="3">
    <location>
        <position position="288"/>
    </location>
</feature>
<dbReference type="PROSITE" id="PS00687">
    <property type="entry name" value="ALDEHYDE_DEHYDR_GLU"/>
    <property type="match status" value="1"/>
</dbReference>
<dbReference type="GO" id="GO:0004777">
    <property type="term" value="F:succinate-semialdehyde dehydrogenase (NAD+) activity"/>
    <property type="evidence" value="ECO:0007669"/>
    <property type="project" value="TreeGrafter"/>
</dbReference>
<dbReference type="InterPro" id="IPR015590">
    <property type="entry name" value="Aldehyde_DH_dom"/>
</dbReference>
<protein>
    <submittedName>
        <fullName evidence="6">Aldehyde dehydrogenase B</fullName>
    </submittedName>
</protein>
<dbReference type="AlphaFoldDB" id="A0A242MI37"/>
<dbReference type="InterPro" id="IPR016160">
    <property type="entry name" value="Ald_DH_CS_CYS"/>
</dbReference>
<name>A0A242MI37_CABSO</name>
<evidence type="ECO:0000256" key="3">
    <source>
        <dbReference type="PROSITE-ProRule" id="PRU10007"/>
    </source>
</evidence>
<evidence type="ECO:0000313" key="7">
    <source>
        <dbReference type="Proteomes" id="UP000194546"/>
    </source>
</evidence>
<dbReference type="PANTHER" id="PTHR43353:SF5">
    <property type="entry name" value="SUCCINATE-SEMIALDEHYDE DEHYDROGENASE, MITOCHONDRIAL"/>
    <property type="match status" value="1"/>
</dbReference>
<dbReference type="FunFam" id="3.40.309.10:FF:000004">
    <property type="entry name" value="Succinate-semialdehyde dehydrogenase I"/>
    <property type="match status" value="1"/>
</dbReference>
<dbReference type="InterPro" id="IPR050740">
    <property type="entry name" value="Aldehyde_DH_Superfamily"/>
</dbReference>
<sequence>MQATLFTPNITDAGHAHDCAGRANPEGNMNRQYELKELIQSGNFVDGKWLEAADHARFSVSNPATGESIAQVADSGPADARAATDAAARALPAWRDRLPKERSVILHKWAALIMANQDSLGALISLEQGKPLAEGKGEVAYGASYVSWFADEATRIYGDIIPQQQRGKRMTAIREPIGVVAAITPWNFPLAMIARKIAPALAAGCTVVAKPAEDTPLTASALVLLAHGAGVPAGALNLITASREHAIAAVADWLEDPRVRKITFTGSTPVGKYLARESAGTLKKLSLELGGNAPFIVFDDADLEAAVDGMLVSKFRNGGQTCVCPNRVYVQAGVYERFGEMLSRRVAALKVAPATDAAAQIGPMINARALDKIARHVDDAVEHGARVLAGGRQLAELGPNYYAPTVLADANHDMLLCREETFGPVVAMFKFETEEEAILAANDTPFGLASYFYSESPKRIDRVSRALETGIVGVNEGALASEAAPFGGVKESGYGREGSKYGLDDYLSIKYICQGNLA</sequence>
<dbReference type="Gene3D" id="3.40.309.10">
    <property type="entry name" value="Aldehyde Dehydrogenase, Chain A, domain 2"/>
    <property type="match status" value="1"/>
</dbReference>
<evidence type="ECO:0000313" key="6">
    <source>
        <dbReference type="EMBL" id="OTP70816.1"/>
    </source>
</evidence>
<dbReference type="InterPro" id="IPR016161">
    <property type="entry name" value="Ald_DH/histidinol_DH"/>
</dbReference>
<reference evidence="6 7" key="1">
    <citation type="submission" date="2017-03" db="EMBL/GenBank/DDBJ databases">
        <title>Genome analysis of strain PAMC 26510.</title>
        <authorList>
            <person name="Oh H.-M."/>
            <person name="Yang J.-A."/>
        </authorList>
    </citation>
    <scope>NUCLEOTIDE SEQUENCE [LARGE SCALE GENOMIC DNA]</scope>
    <source>
        <strain evidence="6 7">PAMC 26510</strain>
    </source>
</reference>
<dbReference type="Pfam" id="PF00171">
    <property type="entry name" value="Aldedh"/>
    <property type="match status" value="1"/>
</dbReference>
<dbReference type="SUPFAM" id="SSF53720">
    <property type="entry name" value="ALDH-like"/>
    <property type="match status" value="1"/>
</dbReference>
<dbReference type="PANTHER" id="PTHR43353">
    <property type="entry name" value="SUCCINATE-SEMIALDEHYDE DEHYDROGENASE, MITOCHONDRIAL"/>
    <property type="match status" value="1"/>
</dbReference>
<dbReference type="InterPro" id="IPR016162">
    <property type="entry name" value="Ald_DH_N"/>
</dbReference>
<accession>A0A242MI37</accession>
<organism evidence="6 7">
    <name type="scientific">Caballeronia sordidicola</name>
    <name type="common">Burkholderia sordidicola</name>
    <dbReference type="NCBI Taxonomy" id="196367"/>
    <lineage>
        <taxon>Bacteria</taxon>
        <taxon>Pseudomonadati</taxon>
        <taxon>Pseudomonadota</taxon>
        <taxon>Betaproteobacteria</taxon>
        <taxon>Burkholderiales</taxon>
        <taxon>Burkholderiaceae</taxon>
        <taxon>Caballeronia</taxon>
    </lineage>
</organism>
<feature type="domain" description="Aldehyde dehydrogenase" evidence="5">
    <location>
        <begin position="49"/>
        <end position="512"/>
    </location>
</feature>
<comment type="similarity">
    <text evidence="1 4">Belongs to the aldehyde dehydrogenase family.</text>
</comment>
<evidence type="ECO:0000259" key="5">
    <source>
        <dbReference type="Pfam" id="PF00171"/>
    </source>
</evidence>
<evidence type="ECO:0000256" key="1">
    <source>
        <dbReference type="ARBA" id="ARBA00009986"/>
    </source>
</evidence>
<keyword evidence="2 4" id="KW-0560">Oxidoreductase</keyword>
<dbReference type="InterPro" id="IPR016163">
    <property type="entry name" value="Ald_DH_C"/>
</dbReference>
<dbReference type="GO" id="GO:0009450">
    <property type="term" value="P:gamma-aminobutyric acid catabolic process"/>
    <property type="evidence" value="ECO:0007669"/>
    <property type="project" value="TreeGrafter"/>
</dbReference>
<dbReference type="Proteomes" id="UP000194546">
    <property type="component" value="Unassembled WGS sequence"/>
</dbReference>
<evidence type="ECO:0000256" key="2">
    <source>
        <dbReference type="ARBA" id="ARBA00023002"/>
    </source>
</evidence>
<dbReference type="Gene3D" id="3.40.605.10">
    <property type="entry name" value="Aldehyde Dehydrogenase, Chain A, domain 1"/>
    <property type="match status" value="1"/>
</dbReference>
<dbReference type="FunFam" id="3.40.605.10:FF:000005">
    <property type="entry name" value="Succinate-semialdehyde dehydrogenase I"/>
    <property type="match status" value="1"/>
</dbReference>
<dbReference type="CDD" id="cd07103">
    <property type="entry name" value="ALDH_F5_SSADH_GabD"/>
    <property type="match status" value="1"/>
</dbReference>
<gene>
    <name evidence="6" type="ORF">PAMC26510_24635</name>
</gene>
<proteinExistence type="inferred from homology"/>
<dbReference type="PROSITE" id="PS00070">
    <property type="entry name" value="ALDEHYDE_DEHYDR_CYS"/>
    <property type="match status" value="1"/>
</dbReference>
<dbReference type="InterPro" id="IPR029510">
    <property type="entry name" value="Ald_DH_CS_GLU"/>
</dbReference>